<dbReference type="PANTHER" id="PTHR30294">
    <property type="entry name" value="MEMBRANE COMPONENT OF ABC TRANSPORTER YHHJ-RELATED"/>
    <property type="match status" value="1"/>
</dbReference>
<proteinExistence type="predicted"/>
<dbReference type="Proteomes" id="UP001193389">
    <property type="component" value="Chromosome"/>
</dbReference>
<dbReference type="InterPro" id="IPR013525">
    <property type="entry name" value="ABC2_TM"/>
</dbReference>
<organism evidence="8 9">
    <name type="scientific">Aquipluma nitroreducens</name>
    <dbReference type="NCBI Taxonomy" id="2010828"/>
    <lineage>
        <taxon>Bacteria</taxon>
        <taxon>Pseudomonadati</taxon>
        <taxon>Bacteroidota</taxon>
        <taxon>Bacteroidia</taxon>
        <taxon>Marinilabiliales</taxon>
        <taxon>Prolixibacteraceae</taxon>
        <taxon>Aquipluma</taxon>
    </lineage>
</organism>
<evidence type="ECO:0000256" key="4">
    <source>
        <dbReference type="ARBA" id="ARBA00022989"/>
    </source>
</evidence>
<dbReference type="KEGG" id="anf:AQPE_4317"/>
<dbReference type="Gene3D" id="3.40.1710.10">
    <property type="entry name" value="abc type-2 transporter like domain"/>
    <property type="match status" value="1"/>
</dbReference>
<sequence length="400" mass="45019">MKMLKLAMMIIMRIVMVSLVLILFFSMMAGMYYKTAPRNIRIAIVDEDHSVLSRSILYNIRASDYYQIVDQPIDYLSLQKMIDGNEIDMGVVIPHDAYHDIQNNLGVRILAALNGTANPSIPGTALSKLNQIISTINGQLALHVRVEDLGSIPNSRHSKEPLISVAERVYYSPTLSMEASVLPAFMGLAMQTISMITILFALLGSLKIWKQKFPLIRNARQIPAIELIRAAIVSGFVAGTSISVAFYSTMLLFGVPFDQSEIWNVISVIFLFTISMESISYFLVLNINNSGILAAIITLIVLPAFMYSGYMVPFEQMADLPTRIGGWFPLRYYLKSLYLVFNHHQPLATAQPFMNKLWQFTGLFSVLSIVSIIVGQFERKHREKKLGHENIKLNVEEIQS</sequence>
<comment type="subcellular location">
    <subcellularLocation>
        <location evidence="1">Cell membrane</location>
        <topology evidence="1">Multi-pass membrane protein</topology>
    </subcellularLocation>
</comment>
<keyword evidence="2" id="KW-1003">Cell membrane</keyword>
<evidence type="ECO:0000256" key="1">
    <source>
        <dbReference type="ARBA" id="ARBA00004651"/>
    </source>
</evidence>
<evidence type="ECO:0000313" key="9">
    <source>
        <dbReference type="Proteomes" id="UP001193389"/>
    </source>
</evidence>
<dbReference type="Pfam" id="PF12698">
    <property type="entry name" value="ABC2_membrane_3"/>
    <property type="match status" value="1"/>
</dbReference>
<evidence type="ECO:0000256" key="5">
    <source>
        <dbReference type="ARBA" id="ARBA00023136"/>
    </source>
</evidence>
<dbReference type="InterPro" id="IPR051449">
    <property type="entry name" value="ABC-2_transporter_component"/>
</dbReference>
<keyword evidence="4 6" id="KW-1133">Transmembrane helix</keyword>
<evidence type="ECO:0000313" key="8">
    <source>
        <dbReference type="EMBL" id="BBE20126.1"/>
    </source>
</evidence>
<evidence type="ECO:0000256" key="3">
    <source>
        <dbReference type="ARBA" id="ARBA00022692"/>
    </source>
</evidence>
<feature type="transmembrane region" description="Helical" evidence="6">
    <location>
        <begin position="262"/>
        <end position="284"/>
    </location>
</feature>
<dbReference type="AlphaFoldDB" id="A0A5K7SF89"/>
<dbReference type="EMBL" id="AP018694">
    <property type="protein sequence ID" value="BBE20126.1"/>
    <property type="molecule type" value="Genomic_DNA"/>
</dbReference>
<evidence type="ECO:0000259" key="7">
    <source>
        <dbReference type="Pfam" id="PF12698"/>
    </source>
</evidence>
<evidence type="ECO:0000256" key="6">
    <source>
        <dbReference type="SAM" id="Phobius"/>
    </source>
</evidence>
<gene>
    <name evidence="8" type="ORF">AQPE_4317</name>
</gene>
<dbReference type="RefSeq" id="WP_318348300.1">
    <property type="nucleotide sequence ID" value="NZ_AP018694.1"/>
</dbReference>
<keyword evidence="9" id="KW-1185">Reference proteome</keyword>
<keyword evidence="5 6" id="KW-0472">Membrane</keyword>
<feature type="domain" description="ABC-2 type transporter transmembrane" evidence="7">
    <location>
        <begin position="14"/>
        <end position="370"/>
    </location>
</feature>
<dbReference type="PANTHER" id="PTHR30294:SF29">
    <property type="entry name" value="MULTIDRUG ABC TRANSPORTER PERMEASE YBHS-RELATED"/>
    <property type="match status" value="1"/>
</dbReference>
<evidence type="ECO:0000256" key="2">
    <source>
        <dbReference type="ARBA" id="ARBA00022475"/>
    </source>
</evidence>
<name>A0A5K7SF89_9BACT</name>
<dbReference type="GO" id="GO:0005886">
    <property type="term" value="C:plasma membrane"/>
    <property type="evidence" value="ECO:0007669"/>
    <property type="project" value="UniProtKB-SubCell"/>
</dbReference>
<feature type="transmembrane region" description="Helical" evidence="6">
    <location>
        <begin position="291"/>
        <end position="310"/>
    </location>
</feature>
<protein>
    <submittedName>
        <fullName evidence="8">ABC-type multidrug transport system, permease component</fullName>
    </submittedName>
</protein>
<dbReference type="GO" id="GO:0140359">
    <property type="term" value="F:ABC-type transporter activity"/>
    <property type="evidence" value="ECO:0007669"/>
    <property type="project" value="InterPro"/>
</dbReference>
<accession>A0A5K7SF89</accession>
<keyword evidence="3 6" id="KW-0812">Transmembrane</keyword>
<reference evidence="8" key="1">
    <citation type="journal article" date="2020" name="Int. J. Syst. Evol. Microbiol.">
        <title>Aquipluma nitroreducens gen. nov. sp. nov., a novel facultatively anaerobic bacterium isolated from a freshwater lake.</title>
        <authorList>
            <person name="Watanabe M."/>
            <person name="Kojima H."/>
            <person name="Fukui M."/>
        </authorList>
    </citation>
    <scope>NUCLEOTIDE SEQUENCE</scope>
    <source>
        <strain evidence="8">MeG22</strain>
    </source>
</reference>
<feature type="transmembrane region" description="Helical" evidence="6">
    <location>
        <begin position="227"/>
        <end position="250"/>
    </location>
</feature>
<feature type="transmembrane region" description="Helical" evidence="6">
    <location>
        <begin position="181"/>
        <end position="206"/>
    </location>
</feature>
<feature type="transmembrane region" description="Helical" evidence="6">
    <location>
        <begin position="357"/>
        <end position="377"/>
    </location>
</feature>